<dbReference type="STRING" id="34475.A0A4Y9Z3E5"/>
<keyword evidence="1" id="KW-1133">Transmembrane helix</keyword>
<dbReference type="EMBL" id="SEKV01000011">
    <property type="protein sequence ID" value="TFY69366.1"/>
    <property type="molecule type" value="Genomic_DNA"/>
</dbReference>
<protein>
    <recommendedName>
        <fullName evidence="2">DUF6534 domain-containing protein</fullName>
    </recommendedName>
</protein>
<feature type="domain" description="DUF6534" evidence="2">
    <location>
        <begin position="147"/>
        <end position="221"/>
    </location>
</feature>
<gene>
    <name evidence="3" type="ORF">EVJ58_g466</name>
</gene>
<accession>A0A4Y9Z3E5</accession>
<evidence type="ECO:0000313" key="4">
    <source>
        <dbReference type="Proteomes" id="UP000298390"/>
    </source>
</evidence>
<evidence type="ECO:0000259" key="2">
    <source>
        <dbReference type="Pfam" id="PF20152"/>
    </source>
</evidence>
<keyword evidence="1" id="KW-0472">Membrane</keyword>
<dbReference type="Pfam" id="PF20152">
    <property type="entry name" value="DUF6534"/>
    <property type="match status" value="1"/>
</dbReference>
<feature type="transmembrane region" description="Helical" evidence="1">
    <location>
        <begin position="17"/>
        <end position="39"/>
    </location>
</feature>
<keyword evidence="1" id="KW-0812">Transmembrane</keyword>
<evidence type="ECO:0000313" key="3">
    <source>
        <dbReference type="EMBL" id="TFY69366.1"/>
    </source>
</evidence>
<sequence>MSDTAADDPIQVNLGSFFLGNIADSMLFGVITVQTYNYLMCRASDSLILGILLSLCWIIDTLQLALFSHLTFTYVVTDLSNSTAIDRILWCFPHILSSDLEIEPEEHYTRHSNGGQQHNDIRVSAQTVDAFRSKEVSGLVYAGLINSVCGNVLIAASLYAILRKHLRAASNSRTSFIVRTLIAYSVETGATTSICALVCLIAYAVMQHNCIYIALYSILSKGTQ</sequence>
<dbReference type="PANTHER" id="PTHR40465:SF1">
    <property type="entry name" value="DUF6534 DOMAIN-CONTAINING PROTEIN"/>
    <property type="match status" value="1"/>
</dbReference>
<feature type="transmembrane region" description="Helical" evidence="1">
    <location>
        <begin position="46"/>
        <end position="67"/>
    </location>
</feature>
<organism evidence="3 4">
    <name type="scientific">Rhodofomes roseus</name>
    <dbReference type="NCBI Taxonomy" id="34475"/>
    <lineage>
        <taxon>Eukaryota</taxon>
        <taxon>Fungi</taxon>
        <taxon>Dikarya</taxon>
        <taxon>Basidiomycota</taxon>
        <taxon>Agaricomycotina</taxon>
        <taxon>Agaricomycetes</taxon>
        <taxon>Polyporales</taxon>
        <taxon>Rhodofomes</taxon>
    </lineage>
</organism>
<evidence type="ECO:0000256" key="1">
    <source>
        <dbReference type="SAM" id="Phobius"/>
    </source>
</evidence>
<feature type="transmembrane region" description="Helical" evidence="1">
    <location>
        <begin position="139"/>
        <end position="161"/>
    </location>
</feature>
<dbReference type="PANTHER" id="PTHR40465">
    <property type="entry name" value="CHROMOSOME 1, WHOLE GENOME SHOTGUN SEQUENCE"/>
    <property type="match status" value="1"/>
</dbReference>
<comment type="caution">
    <text evidence="3">The sequence shown here is derived from an EMBL/GenBank/DDBJ whole genome shotgun (WGS) entry which is preliminary data.</text>
</comment>
<dbReference type="AlphaFoldDB" id="A0A4Y9Z3E5"/>
<reference evidence="3 4" key="1">
    <citation type="submission" date="2019-01" db="EMBL/GenBank/DDBJ databases">
        <title>Genome sequencing of the rare red list fungi Fomitopsis rosea.</title>
        <authorList>
            <person name="Buettner E."/>
            <person name="Kellner H."/>
        </authorList>
    </citation>
    <scope>NUCLEOTIDE SEQUENCE [LARGE SCALE GENOMIC DNA]</scope>
    <source>
        <strain evidence="3 4">DSM 105464</strain>
    </source>
</reference>
<dbReference type="Proteomes" id="UP000298390">
    <property type="component" value="Unassembled WGS sequence"/>
</dbReference>
<name>A0A4Y9Z3E5_9APHY</name>
<proteinExistence type="predicted"/>
<feature type="transmembrane region" description="Helical" evidence="1">
    <location>
        <begin position="181"/>
        <end position="206"/>
    </location>
</feature>
<dbReference type="InterPro" id="IPR045339">
    <property type="entry name" value="DUF6534"/>
</dbReference>